<dbReference type="NCBIfam" id="TIGR01011">
    <property type="entry name" value="rpsB_bact"/>
    <property type="match status" value="1"/>
</dbReference>
<sequence length="230" mass="25933">MTLPTILELLEAGVHFGHQKGRWHPKMKEYIFTERNGVHIIDLEKTLVKLEEAVDFLRQTAQAGGVVLFVGTKEQGQLIIKKYAEAAGMPYIIERWIGGLFTNFGNVGKLIKKYRKLKEEKEAGALAKYTKKEQVDFNKEIERLKKFVGGLGDLRKIPDAVFILDAKKEKTAIIEARKKQVPVVGFCDSNINPELFDYPIPANDDAVRSIELITKLAVEAIQEGKAKLII</sequence>
<dbReference type="SUPFAM" id="SSF52313">
    <property type="entry name" value="Ribosomal protein S2"/>
    <property type="match status" value="1"/>
</dbReference>
<dbReference type="InterPro" id="IPR001865">
    <property type="entry name" value="Ribosomal_uS2"/>
</dbReference>
<dbReference type="HAMAP" id="MF_00291_B">
    <property type="entry name" value="Ribosomal_uS2_B"/>
    <property type="match status" value="1"/>
</dbReference>
<comment type="similarity">
    <text evidence="1 5 6">Belongs to the universal ribosomal protein uS2 family.</text>
</comment>
<comment type="caution">
    <text evidence="7">The sequence shown here is derived from an EMBL/GenBank/DDBJ whole genome shotgun (WGS) entry which is preliminary data.</text>
</comment>
<evidence type="ECO:0000256" key="6">
    <source>
        <dbReference type="RuleBase" id="RU003631"/>
    </source>
</evidence>
<evidence type="ECO:0000256" key="1">
    <source>
        <dbReference type="ARBA" id="ARBA00006242"/>
    </source>
</evidence>
<dbReference type="CDD" id="cd01425">
    <property type="entry name" value="RPS2"/>
    <property type="match status" value="1"/>
</dbReference>
<dbReference type="GO" id="GO:0022627">
    <property type="term" value="C:cytosolic small ribosomal subunit"/>
    <property type="evidence" value="ECO:0007669"/>
    <property type="project" value="TreeGrafter"/>
</dbReference>
<evidence type="ECO:0000256" key="2">
    <source>
        <dbReference type="ARBA" id="ARBA00022980"/>
    </source>
</evidence>
<proteinExistence type="inferred from homology"/>
<reference evidence="7 8" key="1">
    <citation type="journal article" date="2016" name="Nat. Commun.">
        <title>Thousands of microbial genomes shed light on interconnected biogeochemical processes in an aquifer system.</title>
        <authorList>
            <person name="Anantharaman K."/>
            <person name="Brown C.T."/>
            <person name="Hug L.A."/>
            <person name="Sharon I."/>
            <person name="Castelle C.J."/>
            <person name="Probst A.J."/>
            <person name="Thomas B.C."/>
            <person name="Singh A."/>
            <person name="Wilkins M.J."/>
            <person name="Karaoz U."/>
            <person name="Brodie E.L."/>
            <person name="Williams K.H."/>
            <person name="Hubbard S.S."/>
            <person name="Banfield J.F."/>
        </authorList>
    </citation>
    <scope>NUCLEOTIDE SEQUENCE [LARGE SCALE GENOMIC DNA]</scope>
</reference>
<protein>
    <recommendedName>
        <fullName evidence="4 5">Small ribosomal subunit protein uS2</fullName>
    </recommendedName>
</protein>
<dbReference type="PROSITE" id="PS00962">
    <property type="entry name" value="RIBOSOMAL_S2_1"/>
    <property type="match status" value="1"/>
</dbReference>
<evidence type="ECO:0000313" key="8">
    <source>
        <dbReference type="Proteomes" id="UP000177376"/>
    </source>
</evidence>
<dbReference type="InterPro" id="IPR005706">
    <property type="entry name" value="Ribosomal_uS2_bac/mit/plastid"/>
</dbReference>
<evidence type="ECO:0000256" key="3">
    <source>
        <dbReference type="ARBA" id="ARBA00023274"/>
    </source>
</evidence>
<evidence type="ECO:0000313" key="7">
    <source>
        <dbReference type="EMBL" id="OGY52624.1"/>
    </source>
</evidence>
<evidence type="ECO:0000256" key="5">
    <source>
        <dbReference type="HAMAP-Rule" id="MF_00291"/>
    </source>
</evidence>
<keyword evidence="3 5" id="KW-0687">Ribonucleoprotein</keyword>
<accession>A0A1G1YK20</accession>
<dbReference type="PANTHER" id="PTHR12534:SF0">
    <property type="entry name" value="SMALL RIBOSOMAL SUBUNIT PROTEIN US2M"/>
    <property type="match status" value="1"/>
</dbReference>
<dbReference type="Pfam" id="PF00318">
    <property type="entry name" value="Ribosomal_S2"/>
    <property type="match status" value="1"/>
</dbReference>
<dbReference type="EMBL" id="MHIM01000013">
    <property type="protein sequence ID" value="OGY52624.1"/>
    <property type="molecule type" value="Genomic_DNA"/>
</dbReference>
<dbReference type="Gene3D" id="3.40.50.10490">
    <property type="entry name" value="Glucose-6-phosphate isomerase like protein, domain 1"/>
    <property type="match status" value="1"/>
</dbReference>
<dbReference type="Proteomes" id="UP000177376">
    <property type="component" value="Unassembled WGS sequence"/>
</dbReference>
<dbReference type="AlphaFoldDB" id="A0A1G1YK20"/>
<gene>
    <name evidence="5" type="primary">rpsB</name>
    <name evidence="7" type="ORF">A3A02_03825</name>
</gene>
<dbReference type="PANTHER" id="PTHR12534">
    <property type="entry name" value="30S RIBOSOMAL PROTEIN S2 PROKARYOTIC AND ORGANELLAR"/>
    <property type="match status" value="1"/>
</dbReference>
<dbReference type="GO" id="GO:0006412">
    <property type="term" value="P:translation"/>
    <property type="evidence" value="ECO:0007669"/>
    <property type="project" value="UniProtKB-UniRule"/>
</dbReference>
<dbReference type="InterPro" id="IPR018130">
    <property type="entry name" value="Ribosomal_uS2_CS"/>
</dbReference>
<dbReference type="InterPro" id="IPR023591">
    <property type="entry name" value="Ribosomal_uS2_flav_dom_sf"/>
</dbReference>
<dbReference type="PROSITE" id="PS00963">
    <property type="entry name" value="RIBOSOMAL_S2_2"/>
    <property type="match status" value="1"/>
</dbReference>
<dbReference type="Gene3D" id="1.10.287.610">
    <property type="entry name" value="Helix hairpin bin"/>
    <property type="match status" value="1"/>
</dbReference>
<organism evidence="7 8">
    <name type="scientific">Candidatus Buchananbacteria bacterium RIFCSPLOWO2_01_FULL_39_33</name>
    <dbReference type="NCBI Taxonomy" id="1797543"/>
    <lineage>
        <taxon>Bacteria</taxon>
        <taxon>Candidatus Buchananiibacteriota</taxon>
    </lineage>
</organism>
<dbReference type="GO" id="GO:0003735">
    <property type="term" value="F:structural constituent of ribosome"/>
    <property type="evidence" value="ECO:0007669"/>
    <property type="project" value="InterPro"/>
</dbReference>
<dbReference type="PRINTS" id="PR00395">
    <property type="entry name" value="RIBOSOMALS2"/>
</dbReference>
<name>A0A1G1YK20_9BACT</name>
<evidence type="ECO:0000256" key="4">
    <source>
        <dbReference type="ARBA" id="ARBA00035256"/>
    </source>
</evidence>
<keyword evidence="2 5" id="KW-0689">Ribosomal protein</keyword>